<evidence type="ECO:0000256" key="7">
    <source>
        <dbReference type="RuleBase" id="RU361187"/>
    </source>
</evidence>
<evidence type="ECO:0000256" key="4">
    <source>
        <dbReference type="ARBA" id="ARBA00023295"/>
    </source>
</evidence>
<dbReference type="EMBL" id="DXCK01000099">
    <property type="protein sequence ID" value="HIZ02018.1"/>
    <property type="molecule type" value="Genomic_DNA"/>
</dbReference>
<feature type="active site" description="Proton donor" evidence="5">
    <location>
        <position position="221"/>
    </location>
</feature>
<dbReference type="GO" id="GO:0005975">
    <property type="term" value="P:carbohydrate metabolic process"/>
    <property type="evidence" value="ECO:0007669"/>
    <property type="project" value="InterPro"/>
</dbReference>
<feature type="signal peptide" evidence="8">
    <location>
        <begin position="1"/>
        <end position="22"/>
    </location>
</feature>
<reference evidence="9" key="1">
    <citation type="journal article" date="2021" name="PeerJ">
        <title>Extensive microbial diversity within the chicken gut microbiome revealed by metagenomics and culture.</title>
        <authorList>
            <person name="Gilroy R."/>
            <person name="Ravi A."/>
            <person name="Getino M."/>
            <person name="Pursley I."/>
            <person name="Horton D.L."/>
            <person name="Alikhan N.F."/>
            <person name="Baker D."/>
            <person name="Gharbi K."/>
            <person name="Hall N."/>
            <person name="Watson M."/>
            <person name="Adriaenssens E.M."/>
            <person name="Foster-Nyarko E."/>
            <person name="Jarju S."/>
            <person name="Secka A."/>
            <person name="Antonio M."/>
            <person name="Oren A."/>
            <person name="Chaudhuri R.R."/>
            <person name="La Ragione R."/>
            <person name="Hildebrand F."/>
            <person name="Pallen M.J."/>
        </authorList>
    </citation>
    <scope>NUCLEOTIDE SEQUENCE</scope>
    <source>
        <strain evidence="9">ChiHjej12B11-24981</strain>
    </source>
</reference>
<dbReference type="CDD" id="cd18616">
    <property type="entry name" value="GH43_ABN-like"/>
    <property type="match status" value="1"/>
</dbReference>
<dbReference type="Gene3D" id="2.115.10.20">
    <property type="entry name" value="Glycosyl hydrolase domain, family 43"/>
    <property type="match status" value="1"/>
</dbReference>
<comment type="caution">
    <text evidence="9">The sequence shown here is derived from an EMBL/GenBank/DDBJ whole genome shotgun (WGS) entry which is preliminary data.</text>
</comment>
<proteinExistence type="inferred from homology"/>
<protein>
    <submittedName>
        <fullName evidence="9">Family 43 glycosylhydrolase</fullName>
    </submittedName>
</protein>
<evidence type="ECO:0000313" key="9">
    <source>
        <dbReference type="EMBL" id="HIZ02018.1"/>
    </source>
</evidence>
<evidence type="ECO:0000313" key="10">
    <source>
        <dbReference type="Proteomes" id="UP000824023"/>
    </source>
</evidence>
<organism evidence="9 10">
    <name type="scientific">Candidatus Bacteroides merdipullorum</name>
    <dbReference type="NCBI Taxonomy" id="2838474"/>
    <lineage>
        <taxon>Bacteria</taxon>
        <taxon>Pseudomonadati</taxon>
        <taxon>Bacteroidota</taxon>
        <taxon>Bacteroidia</taxon>
        <taxon>Bacteroidales</taxon>
        <taxon>Bacteroidaceae</taxon>
        <taxon>Bacteroides</taxon>
    </lineage>
</organism>
<dbReference type="Pfam" id="PF04616">
    <property type="entry name" value="Glyco_hydro_43"/>
    <property type="match status" value="1"/>
</dbReference>
<dbReference type="AlphaFoldDB" id="A0A9D2CXJ3"/>
<dbReference type="Proteomes" id="UP000824023">
    <property type="component" value="Unassembled WGS sequence"/>
</dbReference>
<dbReference type="GO" id="GO:0004553">
    <property type="term" value="F:hydrolase activity, hydrolyzing O-glycosyl compounds"/>
    <property type="evidence" value="ECO:0007669"/>
    <property type="project" value="InterPro"/>
</dbReference>
<feature type="site" description="Important for catalytic activity, responsible for pKa modulation of the active site Glu and correct orientation of both the proton donor and substrate" evidence="6">
    <location>
        <position position="172"/>
    </location>
</feature>
<evidence type="ECO:0000256" key="8">
    <source>
        <dbReference type="SAM" id="SignalP"/>
    </source>
</evidence>
<feature type="chain" id="PRO_5038843901" evidence="8">
    <location>
        <begin position="23"/>
        <end position="356"/>
    </location>
</feature>
<comment type="similarity">
    <text evidence="2 7">Belongs to the glycosyl hydrolase 43 family.</text>
</comment>
<dbReference type="PANTHER" id="PTHR43301:SF3">
    <property type="entry name" value="ARABINAN ENDO-1,5-ALPHA-L-ARABINOSIDASE A-RELATED"/>
    <property type="match status" value="1"/>
</dbReference>
<accession>A0A9D2CXJ3</accession>
<evidence type="ECO:0000256" key="3">
    <source>
        <dbReference type="ARBA" id="ARBA00022801"/>
    </source>
</evidence>
<gene>
    <name evidence="9" type="ORF">H9819_07200</name>
</gene>
<keyword evidence="4 7" id="KW-0326">Glycosidase</keyword>
<reference evidence="9" key="2">
    <citation type="submission" date="2021-04" db="EMBL/GenBank/DDBJ databases">
        <authorList>
            <person name="Gilroy R."/>
        </authorList>
    </citation>
    <scope>NUCLEOTIDE SEQUENCE</scope>
    <source>
        <strain evidence="9">ChiHjej12B11-24981</strain>
    </source>
</reference>
<dbReference type="SUPFAM" id="SSF75005">
    <property type="entry name" value="Arabinanase/levansucrase/invertase"/>
    <property type="match status" value="1"/>
</dbReference>
<dbReference type="InterPro" id="IPR023296">
    <property type="entry name" value="Glyco_hydro_beta-prop_sf"/>
</dbReference>
<keyword evidence="3 7" id="KW-0378">Hydrolase</keyword>
<keyword evidence="8" id="KW-0732">Signal</keyword>
<sequence>MKLEIRIVCLTAIAFSVSMASAEGKMEVGESFAAFGETSKEYHNPVIAYSAPDPTCIRVADGTYYLYGTEDTRNMPIYRSDDLVHWTFVGTAFTEATRPAFPPEVTDKPASLWAPEIRYVKGKYVLFYSLARWGEEWLSTVGYAIADKPEGPFTPKGYVFSSRDVNVQNSIDQFFWEEDGKYYMLWGSFSGLYIIELNVSDDLTITPKLETKQKIAGNAYEGVNLWKRDGYYYLIASRGTCCEGIRSTYTTVVGRSKNLFGPYVNKAGKPMLENADELLLHGTEDNSFRGTGHNSILQEDDAHQTWMLYHAYYKPREDGNDGRSVSLDRVDWVDGWPVMNNGEPSTSAEIPVINHK</sequence>
<evidence type="ECO:0000256" key="6">
    <source>
        <dbReference type="PIRSR" id="PIRSR606710-2"/>
    </source>
</evidence>
<evidence type="ECO:0000256" key="2">
    <source>
        <dbReference type="ARBA" id="ARBA00009865"/>
    </source>
</evidence>
<evidence type="ECO:0000256" key="5">
    <source>
        <dbReference type="PIRSR" id="PIRSR606710-1"/>
    </source>
</evidence>
<dbReference type="PANTHER" id="PTHR43301">
    <property type="entry name" value="ARABINAN ENDO-1,5-ALPHA-L-ARABINOSIDASE"/>
    <property type="match status" value="1"/>
</dbReference>
<name>A0A9D2CXJ3_9BACE</name>
<comment type="pathway">
    <text evidence="1">Glycan metabolism; L-arabinan degradation.</text>
</comment>
<dbReference type="InterPro" id="IPR006710">
    <property type="entry name" value="Glyco_hydro_43"/>
</dbReference>
<dbReference type="InterPro" id="IPR050727">
    <property type="entry name" value="GH43_arabinanases"/>
</dbReference>
<feature type="active site" description="Proton acceptor" evidence="5">
    <location>
        <position position="53"/>
    </location>
</feature>
<evidence type="ECO:0000256" key="1">
    <source>
        <dbReference type="ARBA" id="ARBA00004834"/>
    </source>
</evidence>